<dbReference type="FunCoup" id="A0A6P8R9H3">
    <property type="interactions" value="436"/>
</dbReference>
<evidence type="ECO:0000256" key="8">
    <source>
        <dbReference type="ARBA" id="ARBA00023157"/>
    </source>
</evidence>
<name>A0A6P8R9H3_GEOSA</name>
<keyword evidence="11" id="KW-0449">Lipoprotein</keyword>
<keyword evidence="15" id="KW-1185">Reference proteome</keyword>
<evidence type="ECO:0000256" key="3">
    <source>
        <dbReference type="ARBA" id="ARBA00022692"/>
    </source>
</evidence>
<evidence type="ECO:0000256" key="5">
    <source>
        <dbReference type="ARBA" id="ARBA00023040"/>
    </source>
</evidence>
<protein>
    <submittedName>
        <fullName evidence="16">Neurotensin receptor type 2</fullName>
    </submittedName>
</protein>
<keyword evidence="7" id="KW-0564">Palmitate</keyword>
<dbReference type="AlphaFoldDB" id="A0A6P8R9H3"/>
<dbReference type="GeneID" id="117358147"/>
<keyword evidence="3 12" id="KW-0812">Transmembrane</keyword>
<evidence type="ECO:0000256" key="7">
    <source>
        <dbReference type="ARBA" id="ARBA00023139"/>
    </source>
</evidence>
<comment type="subcellular location">
    <subcellularLocation>
        <location evidence="1">Cell membrane</location>
        <topology evidence="1">Multi-pass membrane protein</topology>
    </subcellularLocation>
</comment>
<dbReference type="PROSITE" id="PS00237">
    <property type="entry name" value="G_PROTEIN_RECEP_F1_1"/>
    <property type="match status" value="1"/>
</dbReference>
<dbReference type="RefSeq" id="XP_033795621.1">
    <property type="nucleotide sequence ID" value="XM_033939730.1"/>
</dbReference>
<keyword evidence="10 12" id="KW-0807">Transducer</keyword>
<organism evidence="15 16">
    <name type="scientific">Geotrypetes seraphini</name>
    <name type="common">Gaboon caecilian</name>
    <name type="synonym">Caecilia seraphini</name>
    <dbReference type="NCBI Taxonomy" id="260995"/>
    <lineage>
        <taxon>Eukaryota</taxon>
        <taxon>Metazoa</taxon>
        <taxon>Chordata</taxon>
        <taxon>Craniata</taxon>
        <taxon>Vertebrata</taxon>
        <taxon>Euteleostomi</taxon>
        <taxon>Amphibia</taxon>
        <taxon>Gymnophiona</taxon>
        <taxon>Geotrypetes</taxon>
    </lineage>
</organism>
<evidence type="ECO:0000256" key="9">
    <source>
        <dbReference type="ARBA" id="ARBA00023170"/>
    </source>
</evidence>
<evidence type="ECO:0000256" key="13">
    <source>
        <dbReference type="SAM" id="Phobius"/>
    </source>
</evidence>
<proteinExistence type="inferred from homology"/>
<keyword evidence="5 12" id="KW-0297">G-protein coupled receptor</keyword>
<feature type="transmembrane region" description="Helical" evidence="13">
    <location>
        <begin position="319"/>
        <end position="337"/>
    </location>
</feature>
<feature type="transmembrane region" description="Helical" evidence="13">
    <location>
        <begin position="85"/>
        <end position="106"/>
    </location>
</feature>
<keyword evidence="4 13" id="KW-1133">Transmembrane helix</keyword>
<evidence type="ECO:0000256" key="6">
    <source>
        <dbReference type="ARBA" id="ARBA00023136"/>
    </source>
</evidence>
<dbReference type="CTD" id="23620"/>
<accession>A0A6P8R9H3</accession>
<dbReference type="OrthoDB" id="9835116at2759"/>
<dbReference type="Gene3D" id="1.20.1070.10">
    <property type="entry name" value="Rhodopsin 7-helix transmembrane proteins"/>
    <property type="match status" value="1"/>
</dbReference>
<evidence type="ECO:0000313" key="16">
    <source>
        <dbReference type="RefSeq" id="XP_033795621.1"/>
    </source>
</evidence>
<evidence type="ECO:0000313" key="15">
    <source>
        <dbReference type="Proteomes" id="UP000515159"/>
    </source>
</evidence>
<dbReference type="PRINTS" id="PR00237">
    <property type="entry name" value="GPCRRHODOPSN"/>
</dbReference>
<dbReference type="InterPro" id="IPR017452">
    <property type="entry name" value="GPCR_Rhodpsn_7TM"/>
</dbReference>
<keyword evidence="2" id="KW-1003">Cell membrane</keyword>
<dbReference type="SUPFAM" id="SSF81321">
    <property type="entry name" value="Family A G protein-coupled receptor-like"/>
    <property type="match status" value="1"/>
</dbReference>
<dbReference type="InterPro" id="IPR003984">
    <property type="entry name" value="NT_rcpt"/>
</dbReference>
<evidence type="ECO:0000256" key="1">
    <source>
        <dbReference type="ARBA" id="ARBA00004651"/>
    </source>
</evidence>
<keyword evidence="9 12" id="KW-0675">Receptor</keyword>
<dbReference type="Proteomes" id="UP000515159">
    <property type="component" value="Chromosome 3"/>
</dbReference>
<dbReference type="PROSITE" id="PS50262">
    <property type="entry name" value="G_PROTEIN_RECEP_F1_2"/>
    <property type="match status" value="1"/>
</dbReference>
<dbReference type="PRINTS" id="PR01479">
    <property type="entry name" value="NEUROTENSINR"/>
</dbReference>
<comment type="similarity">
    <text evidence="12">Belongs to the G-protein coupled receptor 1 family.</text>
</comment>
<reference evidence="16" key="1">
    <citation type="submission" date="2025-08" db="UniProtKB">
        <authorList>
            <consortium name="RefSeq"/>
        </authorList>
    </citation>
    <scope>IDENTIFICATION</scope>
</reference>
<dbReference type="PANTHER" id="PTHR24243:SF10">
    <property type="entry name" value="NEUROTENSIN RECEPTOR TYPE 2"/>
    <property type="match status" value="1"/>
</dbReference>
<sequence length="434" mass="49357">MEEVIRAQVIPEKQNFQEQNDSLLTTVPNMTGDLEDLLLVNTHLSSKILITVLYVLIFLVGIIGNVMTIYLVLKKQNMQNLQGTAHYHLVSLALSDILILLISIPIELYNFIWVHYPWVFGDLVCRSYYFLRDICSHATVLNIASLSCERYLAVCHPIRAKRMMSKKRTKRLLSLIWMSSVGFSLPMAFIMGVKHESRNLQAEPNPTLGICTHLVPNAALKIFIQVNVLVSFLMPVSLIAFLNYVTVGQLEALCSRASATSLKISLPTQKTSKSPVLDSSTYGQKKQLLSIRRPTSCWKNSLMVSSEPSRVQALQHSIIMLRAIVIAYVVCWLPYHARRLMFCYVPDADWTDSLFTFYHYFYMLTNTLFYISSAVNPVLYNVLSSTFRKLFFEALSSLCREKEESTKLSMTTHGSHSTKSNLTIMSSQTTETIY</sequence>
<dbReference type="GO" id="GO:0016492">
    <property type="term" value="F:G protein-coupled neurotensin receptor activity"/>
    <property type="evidence" value="ECO:0007669"/>
    <property type="project" value="InterPro"/>
</dbReference>
<evidence type="ECO:0000259" key="14">
    <source>
        <dbReference type="PROSITE" id="PS50262"/>
    </source>
</evidence>
<feature type="transmembrane region" description="Helical" evidence="13">
    <location>
        <begin position="172"/>
        <end position="193"/>
    </location>
</feature>
<evidence type="ECO:0000256" key="12">
    <source>
        <dbReference type="RuleBase" id="RU000688"/>
    </source>
</evidence>
<feature type="transmembrane region" description="Helical" evidence="13">
    <location>
        <begin position="48"/>
        <end position="73"/>
    </location>
</feature>
<evidence type="ECO:0000256" key="11">
    <source>
        <dbReference type="ARBA" id="ARBA00023288"/>
    </source>
</evidence>
<feature type="transmembrane region" description="Helical" evidence="13">
    <location>
        <begin position="357"/>
        <end position="380"/>
    </location>
</feature>
<dbReference type="PANTHER" id="PTHR24243">
    <property type="entry name" value="G-PROTEIN COUPLED RECEPTOR"/>
    <property type="match status" value="1"/>
</dbReference>
<feature type="transmembrane region" description="Helical" evidence="13">
    <location>
        <begin position="222"/>
        <end position="246"/>
    </location>
</feature>
<dbReference type="GO" id="GO:0005886">
    <property type="term" value="C:plasma membrane"/>
    <property type="evidence" value="ECO:0007669"/>
    <property type="project" value="UniProtKB-SubCell"/>
</dbReference>
<evidence type="ECO:0000256" key="4">
    <source>
        <dbReference type="ARBA" id="ARBA00022989"/>
    </source>
</evidence>
<feature type="domain" description="G-protein coupled receptors family 1 profile" evidence="14">
    <location>
        <begin position="64"/>
        <end position="380"/>
    </location>
</feature>
<keyword evidence="6 13" id="KW-0472">Membrane</keyword>
<evidence type="ECO:0000256" key="2">
    <source>
        <dbReference type="ARBA" id="ARBA00022475"/>
    </source>
</evidence>
<dbReference type="InterPro" id="IPR000276">
    <property type="entry name" value="GPCR_Rhodpsn"/>
</dbReference>
<dbReference type="InParanoid" id="A0A6P8R9H3"/>
<dbReference type="Pfam" id="PF00001">
    <property type="entry name" value="7tm_1"/>
    <property type="match status" value="1"/>
</dbReference>
<dbReference type="KEGG" id="gsh:117358147"/>
<keyword evidence="8" id="KW-1015">Disulfide bond</keyword>
<evidence type="ECO:0000256" key="10">
    <source>
        <dbReference type="ARBA" id="ARBA00023224"/>
    </source>
</evidence>
<gene>
    <name evidence="16" type="primary">NTSR2</name>
</gene>